<keyword evidence="1" id="KW-0472">Membrane</keyword>
<dbReference type="Proteomes" id="UP000187185">
    <property type="component" value="Chromosome"/>
</dbReference>
<keyword evidence="3" id="KW-1185">Reference proteome</keyword>
<keyword evidence="1" id="KW-1133">Transmembrane helix</keyword>
<evidence type="ECO:0000313" key="3">
    <source>
        <dbReference type="Proteomes" id="UP000187185"/>
    </source>
</evidence>
<dbReference type="RefSeq" id="WP_076690452.1">
    <property type="nucleotide sequence ID" value="NZ_CP018762.1"/>
</dbReference>
<sequence length="74" mass="7801">MTAVLIALLLVNAVFNVVVWPRFYTRVAKDPRARGADGKPTRFLIVHAVLIALALTIALASAIAAIAAMFSPAA</sequence>
<feature type="transmembrane region" description="Helical" evidence="1">
    <location>
        <begin position="6"/>
        <end position="24"/>
    </location>
</feature>
<dbReference type="STRING" id="36805.BOH66_07650"/>
<organism evidence="2 3">
    <name type="scientific">Microbacterium aurum</name>
    <dbReference type="NCBI Taxonomy" id="36805"/>
    <lineage>
        <taxon>Bacteria</taxon>
        <taxon>Bacillati</taxon>
        <taxon>Actinomycetota</taxon>
        <taxon>Actinomycetes</taxon>
        <taxon>Micrococcales</taxon>
        <taxon>Microbacteriaceae</taxon>
        <taxon>Microbacterium</taxon>
    </lineage>
</organism>
<proteinExistence type="predicted"/>
<dbReference type="KEGG" id="maur:BOH66_07650"/>
<name>A0A1P8U7P5_9MICO</name>
<evidence type="ECO:0000256" key="1">
    <source>
        <dbReference type="SAM" id="Phobius"/>
    </source>
</evidence>
<dbReference type="InterPro" id="IPR058061">
    <property type="entry name" value="SCO4848-like"/>
</dbReference>
<reference evidence="2 3" key="1">
    <citation type="submission" date="2016-12" db="EMBL/GenBank/DDBJ databases">
        <title>Complete genome sequence of Microbacterium aurum KACC 15219.</title>
        <authorList>
            <person name="Jung Y."/>
            <person name="Shin J.-H."/>
            <person name="Lee Y.-J."/>
            <person name="Yi H."/>
            <person name="Bahn Y.-S."/>
            <person name="Kim J.F."/>
            <person name="Lee D.-W."/>
        </authorList>
    </citation>
    <scope>NUCLEOTIDE SEQUENCE [LARGE SCALE GENOMIC DNA]</scope>
    <source>
        <strain evidence="2 3">KACC 15219</strain>
    </source>
</reference>
<dbReference type="Pfam" id="PF26606">
    <property type="entry name" value="SCO4848"/>
    <property type="match status" value="1"/>
</dbReference>
<keyword evidence="1" id="KW-0812">Transmembrane</keyword>
<accession>A0A1P8U7P5</accession>
<evidence type="ECO:0000313" key="2">
    <source>
        <dbReference type="EMBL" id="APZ34136.1"/>
    </source>
</evidence>
<dbReference type="AlphaFoldDB" id="A0A1P8U7P5"/>
<protein>
    <submittedName>
        <fullName evidence="2">Uncharacterized protein</fullName>
    </submittedName>
</protein>
<gene>
    <name evidence="2" type="ORF">BOH66_07650</name>
</gene>
<dbReference type="NCBIfam" id="NF046117">
    <property type="entry name" value="SCO4848_fam"/>
    <property type="match status" value="1"/>
</dbReference>
<feature type="transmembrane region" description="Helical" evidence="1">
    <location>
        <begin position="44"/>
        <end position="70"/>
    </location>
</feature>
<dbReference type="EMBL" id="CP018762">
    <property type="protein sequence ID" value="APZ34136.1"/>
    <property type="molecule type" value="Genomic_DNA"/>
</dbReference>